<proteinExistence type="predicted"/>
<protein>
    <submittedName>
        <fullName evidence="1">Synaptic ras gtpase activating syngap</fullName>
    </submittedName>
</protein>
<keyword evidence="2" id="KW-1185">Reference proteome</keyword>
<comment type="caution">
    <text evidence="1">The sequence shown here is derived from an EMBL/GenBank/DDBJ whole genome shotgun (WGS) entry which is preliminary data.</text>
</comment>
<dbReference type="Proteomes" id="UP000311919">
    <property type="component" value="Unassembled WGS sequence"/>
</dbReference>
<dbReference type="AlphaFoldDB" id="A0A4Z2CQV7"/>
<feature type="non-terminal residue" evidence="1">
    <location>
        <position position="1"/>
    </location>
</feature>
<dbReference type="OrthoDB" id="10392907at2759"/>
<evidence type="ECO:0000313" key="2">
    <source>
        <dbReference type="Proteomes" id="UP000311919"/>
    </source>
</evidence>
<sequence>IVKCNNKNYCKNNLPQHCLINRSTNESNTTLKYKSLYVNNGVINFENKNQMKIQQLLFRMKNYFFRPTSRSPTRNSSSNQRNFTNKKDQIYRNFVDLCTESPKVRTFSSSPSISMKYVNLLNGKFISSDNIGISDVQYWKFIRKRLRKSRRQSLKSVLHNPPHCLYRDNYLGTFQRSISFQQIKCKNKDPTSTFISSNSLLGSSTSLNSFANFEFPRINPDKERSFQNFTEPVCNKHCDSINGTFKQTMNKCVCSTKRSPIFSSSSSLQYTGFKNNNNGCNHCSAFIYSLVQAGTVHVSTIHQSLTGGRPFCFVFTGPIVQMSSVEKKECLKDTTLFTRIFAAESWESRAKWMKR</sequence>
<dbReference type="EMBL" id="SKCS01000467">
    <property type="protein sequence ID" value="TNN06380.1"/>
    <property type="molecule type" value="Genomic_DNA"/>
</dbReference>
<organism evidence="1 2">
    <name type="scientific">Schistosoma japonicum</name>
    <name type="common">Blood fluke</name>
    <dbReference type="NCBI Taxonomy" id="6182"/>
    <lineage>
        <taxon>Eukaryota</taxon>
        <taxon>Metazoa</taxon>
        <taxon>Spiralia</taxon>
        <taxon>Lophotrochozoa</taxon>
        <taxon>Platyhelminthes</taxon>
        <taxon>Trematoda</taxon>
        <taxon>Digenea</taxon>
        <taxon>Strigeidida</taxon>
        <taxon>Schistosomatoidea</taxon>
        <taxon>Schistosomatidae</taxon>
        <taxon>Schistosoma</taxon>
    </lineage>
</organism>
<name>A0A4Z2CQV7_SCHJA</name>
<reference evidence="1 2" key="1">
    <citation type="submission" date="2019-03" db="EMBL/GenBank/DDBJ databases">
        <title>An improved genome assembly of the fluke Schistosoma japonicum.</title>
        <authorList>
            <person name="Hu W."/>
            <person name="Luo F."/>
            <person name="Yin M."/>
            <person name="Mo X."/>
            <person name="Sun C."/>
            <person name="Wu Q."/>
            <person name="Zhu B."/>
            <person name="Xiang M."/>
            <person name="Wang J."/>
            <person name="Wang Y."/>
            <person name="Zhang T."/>
            <person name="Xu B."/>
            <person name="Zheng H."/>
            <person name="Feng Z."/>
        </authorList>
    </citation>
    <scope>NUCLEOTIDE SEQUENCE [LARGE SCALE GENOMIC DNA]</scope>
    <source>
        <strain evidence="1">HuSjv2</strain>
        <tissue evidence="1">Worms</tissue>
    </source>
</reference>
<evidence type="ECO:0000313" key="1">
    <source>
        <dbReference type="EMBL" id="TNN06380.1"/>
    </source>
</evidence>
<gene>
    <name evidence="1" type="ORF">EWB00_008415</name>
</gene>
<accession>A0A4Z2CQV7</accession>